<gene>
    <name evidence="1" type="ORF">BpJC7_25940</name>
</gene>
<evidence type="ECO:0000313" key="2">
    <source>
        <dbReference type="Proteomes" id="UP000391919"/>
    </source>
</evidence>
<name>A0A5J4JHU7_9BACI</name>
<accession>A0A5J4JHU7</accession>
<protein>
    <submittedName>
        <fullName evidence="1">Uncharacterized protein</fullName>
    </submittedName>
</protein>
<organism evidence="1 2">
    <name type="scientific">Weizmannia acidilactici</name>
    <dbReference type="NCBI Taxonomy" id="2607726"/>
    <lineage>
        <taxon>Bacteria</taxon>
        <taxon>Bacillati</taxon>
        <taxon>Bacillota</taxon>
        <taxon>Bacilli</taxon>
        <taxon>Bacillales</taxon>
        <taxon>Bacillaceae</taxon>
        <taxon>Heyndrickxia</taxon>
    </lineage>
</organism>
<evidence type="ECO:0000313" key="1">
    <source>
        <dbReference type="EMBL" id="GER71291.1"/>
    </source>
</evidence>
<reference evidence="1 2" key="1">
    <citation type="submission" date="2019-09" db="EMBL/GenBank/DDBJ databases">
        <title>Draft genome sequence of Bacillus sp. JC-7.</title>
        <authorList>
            <person name="Tanaka N."/>
            <person name="Shiwa Y."/>
            <person name="Fujita N."/>
            <person name="Tanasupawat S."/>
        </authorList>
    </citation>
    <scope>NUCLEOTIDE SEQUENCE [LARGE SCALE GENOMIC DNA]</scope>
    <source>
        <strain evidence="1 2">JC-7</strain>
    </source>
</reference>
<sequence length="107" mass="11741">MKKTFDVKAIILWDEKSNAEEKDFDHFAVLTLAVAVLSPSAFEAGKHCKGSHHGHGKHPKQSLVALRDSITFGYNLGLNNNQPSQHALPYFIGKEMHLSVTNSVVSG</sequence>
<proteinExistence type="predicted"/>
<comment type="caution">
    <text evidence="1">The sequence shown here is derived from an EMBL/GenBank/DDBJ whole genome shotgun (WGS) entry which is preliminary data.</text>
</comment>
<dbReference type="AlphaFoldDB" id="A0A5J4JHU7"/>
<keyword evidence="2" id="KW-1185">Reference proteome</keyword>
<dbReference type="Proteomes" id="UP000391919">
    <property type="component" value="Unassembled WGS sequence"/>
</dbReference>
<dbReference type="RefSeq" id="WP_216643718.1">
    <property type="nucleotide sequence ID" value="NZ_BKZP01000018.1"/>
</dbReference>
<dbReference type="EMBL" id="BKZQ01000043">
    <property type="protein sequence ID" value="GER71291.1"/>
    <property type="molecule type" value="Genomic_DNA"/>
</dbReference>